<keyword evidence="3" id="KW-0150">Chloroplast</keyword>
<feature type="signal peptide" evidence="2">
    <location>
        <begin position="1"/>
        <end position="26"/>
    </location>
</feature>
<gene>
    <name evidence="3" type="primary">secG</name>
</gene>
<organism evidence="3">
    <name type="scientific">Rhodomela confervoides</name>
    <name type="common">Red alga</name>
    <dbReference type="NCBI Taxonomy" id="35163"/>
    <lineage>
        <taxon>Eukaryota</taxon>
        <taxon>Rhodophyta</taxon>
        <taxon>Florideophyceae</taxon>
        <taxon>Rhodymeniophycidae</taxon>
        <taxon>Ceramiales</taxon>
        <taxon>Rhodomelaceae</taxon>
        <taxon>Rhodomela</taxon>
    </lineage>
</organism>
<keyword evidence="1" id="KW-0472">Membrane</keyword>
<dbReference type="RefSeq" id="YP_009394152.1">
    <property type="nucleotide sequence ID" value="NC_035271.1"/>
</dbReference>
<feature type="chain" id="PRO_5012238465" evidence="2">
    <location>
        <begin position="27"/>
        <end position="68"/>
    </location>
</feature>
<evidence type="ECO:0000256" key="2">
    <source>
        <dbReference type="SAM" id="SignalP"/>
    </source>
</evidence>
<reference evidence="3" key="1">
    <citation type="journal article" date="2017" name="J. Phycol.">
        <title>Analysis of chloroplast genomes and a supermatrix inform reclassification of the Rhodomelaceae (Rhodophyta).</title>
        <authorList>
            <person name="Diaz-Tapia P."/>
            <person name="Maggs C.A."/>
            <person name="West J.A."/>
            <person name="Verbruggen H."/>
        </authorList>
    </citation>
    <scope>NUCLEOTIDE SEQUENCE</scope>
    <source>
        <strain evidence="3">PD508</strain>
    </source>
</reference>
<accession>A0A1Z1MAE1</accession>
<dbReference type="EMBL" id="MF101424">
    <property type="protein sequence ID" value="ARW62714.1"/>
    <property type="molecule type" value="Genomic_DNA"/>
</dbReference>
<keyword evidence="2" id="KW-0732">Signal</keyword>
<feature type="transmembrane region" description="Helical" evidence="1">
    <location>
        <begin position="45"/>
        <end position="67"/>
    </location>
</feature>
<evidence type="ECO:0000313" key="3">
    <source>
        <dbReference type="EMBL" id="ARW62714.1"/>
    </source>
</evidence>
<keyword evidence="3" id="KW-0934">Plastid</keyword>
<geneLocation type="chloroplast" evidence="3"/>
<keyword evidence="1" id="KW-1133">Transmembrane helix</keyword>
<keyword evidence="1" id="KW-0812">Transmembrane</keyword>
<evidence type="ECO:0000256" key="1">
    <source>
        <dbReference type="SAM" id="Phobius"/>
    </source>
</evidence>
<dbReference type="GeneID" id="33355964"/>
<name>A0A1Z1MAE1_RHOCN</name>
<sequence>MVKSLWYLFSLLTIFLILINVPSKNSVSSSINQNQLFSFQSNQLLMQKLIIFNVSMFFLLTVLLLIIF</sequence>
<proteinExistence type="predicted"/>
<dbReference type="AlphaFoldDB" id="A0A1Z1MAE1"/>
<protein>
    <submittedName>
        <fullName evidence="3">Preprotein-translocase subunit g</fullName>
    </submittedName>
</protein>